<keyword evidence="4" id="KW-1185">Reference proteome</keyword>
<feature type="signal peptide" evidence="2">
    <location>
        <begin position="1"/>
        <end position="23"/>
    </location>
</feature>
<keyword evidence="1" id="KW-1133">Transmembrane helix</keyword>
<feature type="transmembrane region" description="Helical" evidence="1">
    <location>
        <begin position="91"/>
        <end position="113"/>
    </location>
</feature>
<keyword evidence="1" id="KW-0812">Transmembrane</keyword>
<evidence type="ECO:0000256" key="2">
    <source>
        <dbReference type="SAM" id="SignalP"/>
    </source>
</evidence>
<proteinExistence type="predicted"/>
<sequence>SEPPTLLPLPLLLLMLLLLKGSCLEWGLVDAQKVSSATDAPIRDWAFFPPFLSVSPASSACHDLQPSPALWGRGESGERLRKLGDREQRRVVGGLGGLPYLKWLFMILILIYAKILRPCSLKNCSLPLCSMCL</sequence>
<dbReference type="Proteomes" id="UP000694411">
    <property type="component" value="Chromosome X"/>
</dbReference>
<keyword evidence="2" id="KW-0732">Signal</keyword>
<dbReference type="Ensembl" id="ENSTGET00000033330.1">
    <property type="protein sequence ID" value="ENSTGEP00000027971.1"/>
    <property type="gene ID" value="ENSTGEG00000022531.1"/>
</dbReference>
<reference evidence="3" key="2">
    <citation type="submission" date="2025-08" db="UniProtKB">
        <authorList>
            <consortium name="Ensembl"/>
        </authorList>
    </citation>
    <scope>IDENTIFICATION</scope>
</reference>
<accession>A0A8D2FTX3</accession>
<evidence type="ECO:0000313" key="4">
    <source>
        <dbReference type="Proteomes" id="UP000694411"/>
    </source>
</evidence>
<evidence type="ECO:0000313" key="3">
    <source>
        <dbReference type="Ensembl" id="ENSTGEP00000027971.1"/>
    </source>
</evidence>
<keyword evidence="1" id="KW-0472">Membrane</keyword>
<feature type="chain" id="PRO_5034201787" evidence="2">
    <location>
        <begin position="24"/>
        <end position="133"/>
    </location>
</feature>
<evidence type="ECO:0000256" key="1">
    <source>
        <dbReference type="SAM" id="Phobius"/>
    </source>
</evidence>
<protein>
    <submittedName>
        <fullName evidence="3">Uncharacterized protein</fullName>
    </submittedName>
</protein>
<name>A0A8D2FTX3_THEGE</name>
<reference evidence="3" key="1">
    <citation type="submission" date="2018-05" db="EMBL/GenBank/DDBJ databases">
        <title>Whole genome of Theropithecus gelada.</title>
        <authorList>
            <person name="Chiou K.L."/>
            <person name="Snyder-Mackler N."/>
        </authorList>
    </citation>
    <scope>NUCLEOTIDE SEQUENCE [LARGE SCALE GENOMIC DNA]</scope>
</reference>
<organism evidence="3 4">
    <name type="scientific">Theropithecus gelada</name>
    <name type="common">Gelada baboon</name>
    <dbReference type="NCBI Taxonomy" id="9565"/>
    <lineage>
        <taxon>Eukaryota</taxon>
        <taxon>Metazoa</taxon>
        <taxon>Chordata</taxon>
        <taxon>Craniata</taxon>
        <taxon>Vertebrata</taxon>
        <taxon>Euteleostomi</taxon>
        <taxon>Mammalia</taxon>
        <taxon>Eutheria</taxon>
        <taxon>Euarchontoglires</taxon>
        <taxon>Primates</taxon>
        <taxon>Haplorrhini</taxon>
        <taxon>Catarrhini</taxon>
        <taxon>Cercopithecidae</taxon>
        <taxon>Cercopithecinae</taxon>
        <taxon>Theropithecus</taxon>
    </lineage>
</organism>
<reference evidence="3" key="3">
    <citation type="submission" date="2025-09" db="UniProtKB">
        <authorList>
            <consortium name="Ensembl"/>
        </authorList>
    </citation>
    <scope>IDENTIFICATION</scope>
</reference>
<dbReference type="AlphaFoldDB" id="A0A8D2FTX3"/>